<dbReference type="Proteomes" id="UP000314294">
    <property type="component" value="Unassembled WGS sequence"/>
</dbReference>
<protein>
    <submittedName>
        <fullName evidence="2">Uncharacterized protein</fullName>
    </submittedName>
</protein>
<evidence type="ECO:0000313" key="2">
    <source>
        <dbReference type="EMBL" id="TNN68868.1"/>
    </source>
</evidence>
<accession>A0A4Z2HSY7</accession>
<evidence type="ECO:0000313" key="3">
    <source>
        <dbReference type="Proteomes" id="UP000314294"/>
    </source>
</evidence>
<dbReference type="AlphaFoldDB" id="A0A4Z2HSY7"/>
<keyword evidence="3" id="KW-1185">Reference proteome</keyword>
<name>A0A4Z2HSY7_9TELE</name>
<proteinExistence type="predicted"/>
<gene>
    <name evidence="2" type="ORF">EYF80_020903</name>
</gene>
<reference evidence="2 3" key="1">
    <citation type="submission" date="2019-03" db="EMBL/GenBank/DDBJ databases">
        <title>First draft genome of Liparis tanakae, snailfish: a comprehensive survey of snailfish specific genes.</title>
        <authorList>
            <person name="Kim W."/>
            <person name="Song I."/>
            <person name="Jeong J.-H."/>
            <person name="Kim D."/>
            <person name="Kim S."/>
            <person name="Ryu S."/>
            <person name="Song J.Y."/>
            <person name="Lee S.K."/>
        </authorList>
    </citation>
    <scope>NUCLEOTIDE SEQUENCE [LARGE SCALE GENOMIC DNA]</scope>
    <source>
        <tissue evidence="2">Muscle</tissue>
    </source>
</reference>
<dbReference type="EMBL" id="SRLO01000183">
    <property type="protein sequence ID" value="TNN68868.1"/>
    <property type="molecule type" value="Genomic_DNA"/>
</dbReference>
<sequence>MLCQKYLESGKRSVARGRGGPAPSSELRAPSSELRVPSSELRTPSSELMYNVDCRLHSGEELGAGGAMLAMRLSGGPFHHRQIEAVRREITSDCEMAGGTGKA</sequence>
<comment type="caution">
    <text evidence="2">The sequence shown here is derived from an EMBL/GenBank/DDBJ whole genome shotgun (WGS) entry which is preliminary data.</text>
</comment>
<feature type="region of interest" description="Disordered" evidence="1">
    <location>
        <begin position="1"/>
        <end position="42"/>
    </location>
</feature>
<evidence type="ECO:0000256" key="1">
    <source>
        <dbReference type="SAM" id="MobiDB-lite"/>
    </source>
</evidence>
<organism evidence="2 3">
    <name type="scientific">Liparis tanakae</name>
    <name type="common">Tanaka's snailfish</name>
    <dbReference type="NCBI Taxonomy" id="230148"/>
    <lineage>
        <taxon>Eukaryota</taxon>
        <taxon>Metazoa</taxon>
        <taxon>Chordata</taxon>
        <taxon>Craniata</taxon>
        <taxon>Vertebrata</taxon>
        <taxon>Euteleostomi</taxon>
        <taxon>Actinopterygii</taxon>
        <taxon>Neopterygii</taxon>
        <taxon>Teleostei</taxon>
        <taxon>Neoteleostei</taxon>
        <taxon>Acanthomorphata</taxon>
        <taxon>Eupercaria</taxon>
        <taxon>Perciformes</taxon>
        <taxon>Cottioidei</taxon>
        <taxon>Cottales</taxon>
        <taxon>Liparidae</taxon>
        <taxon>Liparis</taxon>
    </lineage>
</organism>